<keyword evidence="9" id="KW-0368">Histidine biosynthesis</keyword>
<dbReference type="EMBL" id="JACQWF010000218">
    <property type="protein sequence ID" value="MBI4595672.1"/>
    <property type="molecule type" value="Genomic_DNA"/>
</dbReference>
<comment type="cofactor">
    <cofactor evidence="1 9">
        <name>pyridoxal 5'-phosphate</name>
        <dbReference type="ChEBI" id="CHEBI:597326"/>
    </cofactor>
</comment>
<dbReference type="InterPro" id="IPR050106">
    <property type="entry name" value="HistidinolP_aminotransfase"/>
</dbReference>
<dbReference type="Proteomes" id="UP000772181">
    <property type="component" value="Unassembled WGS sequence"/>
</dbReference>
<dbReference type="InterPro" id="IPR015422">
    <property type="entry name" value="PyrdxlP-dep_Trfase_small"/>
</dbReference>
<dbReference type="HAMAP" id="MF_01023">
    <property type="entry name" value="HisC_aminotrans_2"/>
    <property type="match status" value="1"/>
</dbReference>
<organism evidence="11 12">
    <name type="scientific">Tectimicrobiota bacterium</name>
    <dbReference type="NCBI Taxonomy" id="2528274"/>
    <lineage>
        <taxon>Bacteria</taxon>
        <taxon>Pseudomonadati</taxon>
        <taxon>Nitrospinota/Tectimicrobiota group</taxon>
        <taxon>Candidatus Tectimicrobiota</taxon>
    </lineage>
</organism>
<evidence type="ECO:0000313" key="12">
    <source>
        <dbReference type="Proteomes" id="UP000772181"/>
    </source>
</evidence>
<sequence>MLGREILSSIKAYEPGKPTSEVQRELGLERVIKLASNENPLGPSKLAVEAMISALSGCHYYPDPNSYYLKEALAGRLGVKPSEIVLGAGADEVIYFVCQAFLNNGDEVVLAKLTFPIFTIAAQVMGGQVITSEMRNFTYDLKALLAAITPKTKLIFIANPNNPTGTVVTQREVDEFLEEVPDGVVTILDEAYYEYVVNPSFPDSLSYVRAGKNIIVLRTFSKIYGLAGIRVGYGLAKEQITQLMNKVRPVFTPNILGQVAALAALEDKEHFRKSLELNEAGKKYLYKEFTRLGLNYCLTETNFIFVDCGVNSRFLFQELLKQGVIIRPVTTVYGNSYARITIGSQEDNEILVDALELTLNGLRT</sequence>
<keyword evidence="9" id="KW-0028">Amino-acid biosynthesis</keyword>
<evidence type="ECO:0000256" key="6">
    <source>
        <dbReference type="ARBA" id="ARBA00022679"/>
    </source>
</evidence>
<dbReference type="GO" id="GO:0000105">
    <property type="term" value="P:L-histidine biosynthetic process"/>
    <property type="evidence" value="ECO:0007669"/>
    <property type="project" value="UniProtKB-UniRule"/>
</dbReference>
<keyword evidence="5 9" id="KW-0032">Aminotransferase</keyword>
<gene>
    <name evidence="9" type="primary">hisC</name>
    <name evidence="11" type="ORF">HY730_04745</name>
</gene>
<evidence type="ECO:0000256" key="1">
    <source>
        <dbReference type="ARBA" id="ARBA00001933"/>
    </source>
</evidence>
<feature type="domain" description="Aminotransferase class I/classII large" evidence="10">
    <location>
        <begin position="30"/>
        <end position="355"/>
    </location>
</feature>
<comment type="subunit">
    <text evidence="4 9">Homodimer.</text>
</comment>
<dbReference type="GO" id="GO:0004400">
    <property type="term" value="F:histidinol-phosphate transaminase activity"/>
    <property type="evidence" value="ECO:0007669"/>
    <property type="project" value="UniProtKB-UniRule"/>
</dbReference>
<dbReference type="CDD" id="cd00609">
    <property type="entry name" value="AAT_like"/>
    <property type="match status" value="1"/>
</dbReference>
<dbReference type="Gene3D" id="3.90.1150.10">
    <property type="entry name" value="Aspartate Aminotransferase, domain 1"/>
    <property type="match status" value="1"/>
</dbReference>
<evidence type="ECO:0000256" key="8">
    <source>
        <dbReference type="ARBA" id="ARBA00047481"/>
    </source>
</evidence>
<accession>A0A933GKR5</accession>
<evidence type="ECO:0000256" key="2">
    <source>
        <dbReference type="ARBA" id="ARBA00005011"/>
    </source>
</evidence>
<evidence type="ECO:0000256" key="4">
    <source>
        <dbReference type="ARBA" id="ARBA00011738"/>
    </source>
</evidence>
<comment type="caution">
    <text evidence="11">The sequence shown here is derived from an EMBL/GenBank/DDBJ whole genome shotgun (WGS) entry which is preliminary data.</text>
</comment>
<dbReference type="NCBIfam" id="TIGR01141">
    <property type="entry name" value="hisC"/>
    <property type="match status" value="1"/>
</dbReference>
<proteinExistence type="inferred from homology"/>
<dbReference type="SUPFAM" id="SSF53383">
    <property type="entry name" value="PLP-dependent transferases"/>
    <property type="match status" value="1"/>
</dbReference>
<comment type="catalytic activity">
    <reaction evidence="8 9">
        <text>L-histidinol phosphate + 2-oxoglutarate = 3-(imidazol-4-yl)-2-oxopropyl phosphate + L-glutamate</text>
        <dbReference type="Rhea" id="RHEA:23744"/>
        <dbReference type="ChEBI" id="CHEBI:16810"/>
        <dbReference type="ChEBI" id="CHEBI:29985"/>
        <dbReference type="ChEBI" id="CHEBI:57766"/>
        <dbReference type="ChEBI" id="CHEBI:57980"/>
        <dbReference type="EC" id="2.6.1.9"/>
    </reaction>
</comment>
<evidence type="ECO:0000259" key="10">
    <source>
        <dbReference type="Pfam" id="PF00155"/>
    </source>
</evidence>
<dbReference type="Pfam" id="PF00155">
    <property type="entry name" value="Aminotran_1_2"/>
    <property type="match status" value="1"/>
</dbReference>
<comment type="similarity">
    <text evidence="3 9">Belongs to the class-II pyridoxal-phosphate-dependent aminotransferase family. Histidinol-phosphate aminotransferase subfamily.</text>
</comment>
<dbReference type="InterPro" id="IPR015424">
    <property type="entry name" value="PyrdxlP-dep_Trfase"/>
</dbReference>
<name>A0A933GKR5_UNCTE</name>
<evidence type="ECO:0000256" key="3">
    <source>
        <dbReference type="ARBA" id="ARBA00007970"/>
    </source>
</evidence>
<dbReference type="AlphaFoldDB" id="A0A933GKR5"/>
<dbReference type="PANTHER" id="PTHR43643">
    <property type="entry name" value="HISTIDINOL-PHOSPHATE AMINOTRANSFERASE 2"/>
    <property type="match status" value="1"/>
</dbReference>
<dbReference type="InterPro" id="IPR005861">
    <property type="entry name" value="HisP_aminotrans"/>
</dbReference>
<evidence type="ECO:0000256" key="7">
    <source>
        <dbReference type="ARBA" id="ARBA00022898"/>
    </source>
</evidence>
<comment type="pathway">
    <text evidence="2 9">Amino-acid biosynthesis; L-histidine biosynthesis; L-histidine from 5-phospho-alpha-D-ribose 1-diphosphate: step 7/9.</text>
</comment>
<dbReference type="GO" id="GO:0030170">
    <property type="term" value="F:pyridoxal phosphate binding"/>
    <property type="evidence" value="ECO:0007669"/>
    <property type="project" value="InterPro"/>
</dbReference>
<dbReference type="Gene3D" id="3.40.640.10">
    <property type="entry name" value="Type I PLP-dependent aspartate aminotransferase-like (Major domain)"/>
    <property type="match status" value="1"/>
</dbReference>
<dbReference type="PANTHER" id="PTHR43643:SF3">
    <property type="entry name" value="HISTIDINOL-PHOSPHATE AMINOTRANSFERASE"/>
    <property type="match status" value="1"/>
</dbReference>
<evidence type="ECO:0000256" key="9">
    <source>
        <dbReference type="HAMAP-Rule" id="MF_01023"/>
    </source>
</evidence>
<evidence type="ECO:0000313" key="11">
    <source>
        <dbReference type="EMBL" id="MBI4595672.1"/>
    </source>
</evidence>
<dbReference type="InterPro" id="IPR015421">
    <property type="entry name" value="PyrdxlP-dep_Trfase_major"/>
</dbReference>
<evidence type="ECO:0000256" key="5">
    <source>
        <dbReference type="ARBA" id="ARBA00022576"/>
    </source>
</evidence>
<feature type="modified residue" description="N6-(pyridoxal phosphate)lysine" evidence="9">
    <location>
        <position position="222"/>
    </location>
</feature>
<protein>
    <recommendedName>
        <fullName evidence="9">Histidinol-phosphate aminotransferase</fullName>
        <ecNumber evidence="9">2.6.1.9</ecNumber>
    </recommendedName>
    <alternativeName>
        <fullName evidence="9">Imidazole acetol-phosphate transaminase</fullName>
    </alternativeName>
</protein>
<dbReference type="InterPro" id="IPR004839">
    <property type="entry name" value="Aminotransferase_I/II_large"/>
</dbReference>
<reference evidence="11" key="1">
    <citation type="submission" date="2020-07" db="EMBL/GenBank/DDBJ databases">
        <title>Huge and variable diversity of episymbiotic CPR bacteria and DPANN archaea in groundwater ecosystems.</title>
        <authorList>
            <person name="He C.Y."/>
            <person name="Keren R."/>
            <person name="Whittaker M."/>
            <person name="Farag I.F."/>
            <person name="Doudna J."/>
            <person name="Cate J.H.D."/>
            <person name="Banfield J.F."/>
        </authorList>
    </citation>
    <scope>NUCLEOTIDE SEQUENCE</scope>
    <source>
        <strain evidence="11">NC_groundwater_1482_Ag_S-0.65um_47_24</strain>
    </source>
</reference>
<keyword evidence="7 9" id="KW-0663">Pyridoxal phosphate</keyword>
<dbReference type="EC" id="2.6.1.9" evidence="9"/>
<keyword evidence="6 9" id="KW-0808">Transferase</keyword>